<name>A0ABV7C5P8_9VIBR</name>
<gene>
    <name evidence="2" type="ORF">ACFODT_02585</name>
</gene>
<keyword evidence="1" id="KW-1133">Transmembrane helix</keyword>
<accession>A0ABV7C5P8</accession>
<keyword evidence="1" id="KW-0812">Transmembrane</keyword>
<reference evidence="3" key="1">
    <citation type="journal article" date="2019" name="Int. J. Syst. Evol. Microbiol.">
        <title>The Global Catalogue of Microorganisms (GCM) 10K type strain sequencing project: providing services to taxonomists for standard genome sequencing and annotation.</title>
        <authorList>
            <consortium name="The Broad Institute Genomics Platform"/>
            <consortium name="The Broad Institute Genome Sequencing Center for Infectious Disease"/>
            <person name="Wu L."/>
            <person name="Ma J."/>
        </authorList>
    </citation>
    <scope>NUCLEOTIDE SEQUENCE [LARGE SCALE GENOMIC DNA]</scope>
    <source>
        <strain evidence="3">KCTC 62784</strain>
    </source>
</reference>
<evidence type="ECO:0000313" key="2">
    <source>
        <dbReference type="EMBL" id="MFC3022719.1"/>
    </source>
</evidence>
<organism evidence="2 3">
    <name type="scientific">Vibrio zhugei</name>
    <dbReference type="NCBI Taxonomy" id="2479546"/>
    <lineage>
        <taxon>Bacteria</taxon>
        <taxon>Pseudomonadati</taxon>
        <taxon>Pseudomonadota</taxon>
        <taxon>Gammaproteobacteria</taxon>
        <taxon>Vibrionales</taxon>
        <taxon>Vibrionaceae</taxon>
        <taxon>Vibrio</taxon>
    </lineage>
</organism>
<protein>
    <submittedName>
        <fullName evidence="2">Uncharacterized protein</fullName>
    </submittedName>
</protein>
<dbReference type="Proteomes" id="UP001595384">
    <property type="component" value="Unassembled WGS sequence"/>
</dbReference>
<feature type="transmembrane region" description="Helical" evidence="1">
    <location>
        <begin position="52"/>
        <end position="73"/>
    </location>
</feature>
<feature type="transmembrane region" description="Helical" evidence="1">
    <location>
        <begin position="21"/>
        <end position="40"/>
    </location>
</feature>
<dbReference type="EMBL" id="JBHRSE010000018">
    <property type="protein sequence ID" value="MFC3022719.1"/>
    <property type="molecule type" value="Genomic_DNA"/>
</dbReference>
<sequence>MSQAMQTRLEKIVNMGKWRYTFIDGGLKFGLLTAVLFIALTKFTDEMTTHDMILPIIVFPLVMSVSHFVKWHFFRKKLLEIRSQSSK</sequence>
<evidence type="ECO:0000313" key="3">
    <source>
        <dbReference type="Proteomes" id="UP001595384"/>
    </source>
</evidence>
<keyword evidence="1" id="KW-0472">Membrane</keyword>
<evidence type="ECO:0000256" key="1">
    <source>
        <dbReference type="SAM" id="Phobius"/>
    </source>
</evidence>
<dbReference type="RefSeq" id="WP_123014448.1">
    <property type="nucleotide sequence ID" value="NZ_AP024912.1"/>
</dbReference>
<comment type="caution">
    <text evidence="2">The sequence shown here is derived from an EMBL/GenBank/DDBJ whole genome shotgun (WGS) entry which is preliminary data.</text>
</comment>
<proteinExistence type="predicted"/>
<keyword evidence="3" id="KW-1185">Reference proteome</keyword>